<dbReference type="OrthoDB" id="330633at2157"/>
<dbReference type="Pfam" id="PF24008">
    <property type="entry name" value="DUF7322"/>
    <property type="match status" value="1"/>
</dbReference>
<proteinExistence type="predicted"/>
<feature type="transmembrane region" description="Helical" evidence="2">
    <location>
        <begin position="67"/>
        <end position="90"/>
    </location>
</feature>
<dbReference type="EMBL" id="AOMA01000138">
    <property type="protein sequence ID" value="EMA34087.1"/>
    <property type="molecule type" value="Genomic_DNA"/>
</dbReference>
<accession>M0LKE0</accession>
<protein>
    <recommendedName>
        <fullName evidence="3">DUF7322 domain-containing protein</fullName>
    </recommendedName>
</protein>
<organism evidence="4 5">
    <name type="scientific">Halobiforma nitratireducens JCM 10879</name>
    <dbReference type="NCBI Taxonomy" id="1227454"/>
    <lineage>
        <taxon>Archaea</taxon>
        <taxon>Methanobacteriati</taxon>
        <taxon>Methanobacteriota</taxon>
        <taxon>Stenosarchaea group</taxon>
        <taxon>Halobacteria</taxon>
        <taxon>Halobacteriales</taxon>
        <taxon>Natrialbaceae</taxon>
        <taxon>Halobiforma</taxon>
    </lineage>
</organism>
<sequence length="147" mass="16359">MVLDRSDHEPEEPEEYDPEAEFRDPDSDSLTIPEIDVETNSEPWEDPSVPEVTTDEMDVPSDLAKTFWALVLVVNAVVLALSLGVMLILFEGRTTHGSYLIAGALVLLGFAIRRYRAYDGHDQVEADGDGKTTDQEPTDQEKTTHDP</sequence>
<feature type="compositionally biased region" description="Acidic residues" evidence="1">
    <location>
        <begin position="35"/>
        <end position="45"/>
    </location>
</feature>
<feature type="domain" description="DUF7322" evidence="3">
    <location>
        <begin position="58"/>
        <end position="117"/>
    </location>
</feature>
<feature type="compositionally biased region" description="Acidic residues" evidence="1">
    <location>
        <begin position="9"/>
        <end position="19"/>
    </location>
</feature>
<feature type="region of interest" description="Disordered" evidence="1">
    <location>
        <begin position="1"/>
        <end position="55"/>
    </location>
</feature>
<name>M0LKE0_9EURY</name>
<dbReference type="eggNOG" id="arCOG06289">
    <property type="taxonomic scope" value="Archaea"/>
</dbReference>
<gene>
    <name evidence="4" type="ORF">C446_13624</name>
</gene>
<dbReference type="AlphaFoldDB" id="M0LKE0"/>
<reference evidence="4 5" key="1">
    <citation type="journal article" date="2014" name="PLoS Genet.">
        <title>Phylogenetically driven sequencing of extremely halophilic archaea reveals strategies for static and dynamic osmo-response.</title>
        <authorList>
            <person name="Becker E.A."/>
            <person name="Seitzer P.M."/>
            <person name="Tritt A."/>
            <person name="Larsen D."/>
            <person name="Krusor M."/>
            <person name="Yao A.I."/>
            <person name="Wu D."/>
            <person name="Madern D."/>
            <person name="Eisen J.A."/>
            <person name="Darling A.E."/>
            <person name="Facciotti M.T."/>
        </authorList>
    </citation>
    <scope>NUCLEOTIDE SEQUENCE [LARGE SCALE GENOMIC DNA]</scope>
    <source>
        <strain evidence="4 5">JCM 10879</strain>
    </source>
</reference>
<comment type="caution">
    <text evidence="4">The sequence shown here is derived from an EMBL/GenBank/DDBJ whole genome shotgun (WGS) entry which is preliminary data.</text>
</comment>
<evidence type="ECO:0000259" key="3">
    <source>
        <dbReference type="Pfam" id="PF24008"/>
    </source>
</evidence>
<feature type="transmembrane region" description="Helical" evidence="2">
    <location>
        <begin position="96"/>
        <end position="112"/>
    </location>
</feature>
<dbReference type="PATRIC" id="fig|1227454.3.peg.2794"/>
<keyword evidence="2" id="KW-1133">Transmembrane helix</keyword>
<keyword evidence="5" id="KW-1185">Reference proteome</keyword>
<dbReference type="STRING" id="1227454.C446_13624"/>
<feature type="region of interest" description="Disordered" evidence="1">
    <location>
        <begin position="122"/>
        <end position="147"/>
    </location>
</feature>
<evidence type="ECO:0000256" key="2">
    <source>
        <dbReference type="SAM" id="Phobius"/>
    </source>
</evidence>
<dbReference type="Proteomes" id="UP000011607">
    <property type="component" value="Unassembled WGS sequence"/>
</dbReference>
<evidence type="ECO:0000313" key="5">
    <source>
        <dbReference type="Proteomes" id="UP000011607"/>
    </source>
</evidence>
<dbReference type="RefSeq" id="WP_006673625.1">
    <property type="nucleotide sequence ID" value="NZ_AOMA01000138.1"/>
</dbReference>
<evidence type="ECO:0000256" key="1">
    <source>
        <dbReference type="SAM" id="MobiDB-lite"/>
    </source>
</evidence>
<keyword evidence="2" id="KW-0812">Transmembrane</keyword>
<keyword evidence="2" id="KW-0472">Membrane</keyword>
<dbReference type="InterPro" id="IPR055746">
    <property type="entry name" value="DUF7322"/>
</dbReference>
<evidence type="ECO:0000313" key="4">
    <source>
        <dbReference type="EMBL" id="EMA34087.1"/>
    </source>
</evidence>